<evidence type="ECO:0000256" key="1">
    <source>
        <dbReference type="SAM" id="MobiDB-lite"/>
    </source>
</evidence>
<proteinExistence type="predicted"/>
<dbReference type="Proteomes" id="UP000198211">
    <property type="component" value="Unassembled WGS sequence"/>
</dbReference>
<organism evidence="2 3">
    <name type="scientific">Phytophthora megakarya</name>
    <dbReference type="NCBI Taxonomy" id="4795"/>
    <lineage>
        <taxon>Eukaryota</taxon>
        <taxon>Sar</taxon>
        <taxon>Stramenopiles</taxon>
        <taxon>Oomycota</taxon>
        <taxon>Peronosporomycetes</taxon>
        <taxon>Peronosporales</taxon>
        <taxon>Peronosporaceae</taxon>
        <taxon>Phytophthora</taxon>
    </lineage>
</organism>
<keyword evidence="3" id="KW-1185">Reference proteome</keyword>
<reference evidence="3" key="1">
    <citation type="submission" date="2017-03" db="EMBL/GenBank/DDBJ databases">
        <title>Phytopthora megakarya and P. palmivora, two closely related causual agents of cacao black pod achieved similar genome size and gene model numbers by different mechanisms.</title>
        <authorList>
            <person name="Ali S."/>
            <person name="Shao J."/>
            <person name="Larry D.J."/>
            <person name="Kronmiller B."/>
            <person name="Shen D."/>
            <person name="Strem M.D."/>
            <person name="Melnick R.L."/>
            <person name="Guiltinan M.J."/>
            <person name="Tyler B.M."/>
            <person name="Meinhardt L.W."/>
            <person name="Bailey B.A."/>
        </authorList>
    </citation>
    <scope>NUCLEOTIDE SEQUENCE [LARGE SCALE GENOMIC DNA]</scope>
    <source>
        <strain evidence="3">zdho120</strain>
    </source>
</reference>
<gene>
    <name evidence="2" type="ORF">PHMEG_0003215</name>
</gene>
<sequence>MMRRVAEELQHLLTVELLEWQQEQGRVVSPLDAHNLKDQSEKLNPEDVEGDSLMSSYEAELLGSECITRWKRAGVRVYRRPVSSSLGEPESKRQQLAPPRPSSIPSMSSLMFYRTSTQDDRSMPTPSDMSAARRGSQMPSSGYG</sequence>
<evidence type="ECO:0000313" key="2">
    <source>
        <dbReference type="EMBL" id="OWZ22126.1"/>
    </source>
</evidence>
<protein>
    <submittedName>
        <fullName evidence="2">Uncharacterized protein</fullName>
    </submittedName>
</protein>
<accession>A0A225WWT6</accession>
<feature type="region of interest" description="Disordered" evidence="1">
    <location>
        <begin position="81"/>
        <end position="144"/>
    </location>
</feature>
<dbReference type="EMBL" id="NBNE01000160">
    <property type="protein sequence ID" value="OWZ22126.1"/>
    <property type="molecule type" value="Genomic_DNA"/>
</dbReference>
<dbReference type="AlphaFoldDB" id="A0A225WWT6"/>
<dbReference type="OrthoDB" id="102151at2759"/>
<name>A0A225WWT6_9STRA</name>
<evidence type="ECO:0000313" key="3">
    <source>
        <dbReference type="Proteomes" id="UP000198211"/>
    </source>
</evidence>
<comment type="caution">
    <text evidence="2">The sequence shown here is derived from an EMBL/GenBank/DDBJ whole genome shotgun (WGS) entry which is preliminary data.</text>
</comment>